<organism evidence="6 7">
    <name type="scientific">Collybiopsis confluens</name>
    <dbReference type="NCBI Taxonomy" id="2823264"/>
    <lineage>
        <taxon>Eukaryota</taxon>
        <taxon>Fungi</taxon>
        <taxon>Dikarya</taxon>
        <taxon>Basidiomycota</taxon>
        <taxon>Agaricomycotina</taxon>
        <taxon>Agaricomycetes</taxon>
        <taxon>Agaricomycetidae</taxon>
        <taxon>Agaricales</taxon>
        <taxon>Marasmiineae</taxon>
        <taxon>Omphalotaceae</taxon>
        <taxon>Collybiopsis</taxon>
    </lineage>
</organism>
<dbReference type="PANTHER" id="PTHR43735:SF3">
    <property type="entry name" value="FERROPTOSIS SUPPRESSOR PROTEIN 1"/>
    <property type="match status" value="1"/>
</dbReference>
<dbReference type="EMBL" id="JAACJN010000056">
    <property type="protein sequence ID" value="KAF5381835.1"/>
    <property type="molecule type" value="Genomic_DNA"/>
</dbReference>
<dbReference type="OrthoDB" id="202203at2759"/>
<accession>A0A8H5HEN1</accession>
<dbReference type="Pfam" id="PF07992">
    <property type="entry name" value="Pyr_redox_2"/>
    <property type="match status" value="1"/>
</dbReference>
<dbReference type="GO" id="GO:0050660">
    <property type="term" value="F:flavin adenine dinucleotide binding"/>
    <property type="evidence" value="ECO:0007669"/>
    <property type="project" value="TreeGrafter"/>
</dbReference>
<dbReference type="GO" id="GO:0005737">
    <property type="term" value="C:cytoplasm"/>
    <property type="evidence" value="ECO:0007669"/>
    <property type="project" value="TreeGrafter"/>
</dbReference>
<dbReference type="GO" id="GO:0004174">
    <property type="term" value="F:electron-transferring-flavoprotein dehydrogenase activity"/>
    <property type="evidence" value="ECO:0007669"/>
    <property type="project" value="TreeGrafter"/>
</dbReference>
<comment type="similarity">
    <text evidence="1">Belongs to the FAD-dependent oxidoreductase family.</text>
</comment>
<dbReference type="InterPro" id="IPR023753">
    <property type="entry name" value="FAD/NAD-binding_dom"/>
</dbReference>
<dbReference type="InterPro" id="IPR036188">
    <property type="entry name" value="FAD/NAD-bd_sf"/>
</dbReference>
<dbReference type="Proteomes" id="UP000518752">
    <property type="component" value="Unassembled WGS sequence"/>
</dbReference>
<keyword evidence="4" id="KW-0560">Oxidoreductase</keyword>
<evidence type="ECO:0000259" key="5">
    <source>
        <dbReference type="Pfam" id="PF07992"/>
    </source>
</evidence>
<dbReference type="SUPFAM" id="SSF51905">
    <property type="entry name" value="FAD/NAD(P)-binding domain"/>
    <property type="match status" value="1"/>
</dbReference>
<dbReference type="AlphaFoldDB" id="A0A8H5HEN1"/>
<dbReference type="PANTHER" id="PTHR43735">
    <property type="entry name" value="APOPTOSIS-INDUCING FACTOR 1"/>
    <property type="match status" value="1"/>
</dbReference>
<gene>
    <name evidence="6" type="ORF">D9757_008355</name>
</gene>
<name>A0A8H5HEN1_9AGAR</name>
<sequence length="364" mass="40031">MYHKRASEKIRIVIVGGGFGGLSVLNGLSNTIDPRKHEVILIDARPEFIHLPATLRLTVSDADDLITHAMHPYGEHTFRNKLAGNAKYIHGSITDIKFGEKEDRGVVVLDSGEDVHYDILVLATGSIWPRSIYLPTESRKTIEEFIKTRREEYAKASDILLVGGGAVGIELAGELRDLSLSKNITILHRGKQLLNSTYSERYRIGHQQQLESRNITVITGDSLTKSDASKIFEDHFTETELVTEKGRKLKVDLVIPTWGARPNTSYLPPNLLSSTGYVQVLPTLQLPGHPNIFALGDIIDWDEQKSARKAANVQAPKVQANIIEYLQLAEAAGESSGVVDLAASRKSAKYAGGTEMSIITNGKV</sequence>
<protein>
    <recommendedName>
        <fullName evidence="5">FAD/NAD(P)-binding domain-containing protein</fullName>
    </recommendedName>
</protein>
<evidence type="ECO:0000313" key="7">
    <source>
        <dbReference type="Proteomes" id="UP000518752"/>
    </source>
</evidence>
<dbReference type="PRINTS" id="PR00368">
    <property type="entry name" value="FADPNR"/>
</dbReference>
<feature type="domain" description="FAD/NAD(P)-binding" evidence="5">
    <location>
        <begin position="11"/>
        <end position="307"/>
    </location>
</feature>
<dbReference type="PRINTS" id="PR00411">
    <property type="entry name" value="PNDRDTASEI"/>
</dbReference>
<evidence type="ECO:0000313" key="6">
    <source>
        <dbReference type="EMBL" id="KAF5381835.1"/>
    </source>
</evidence>
<keyword evidence="7" id="KW-1185">Reference proteome</keyword>
<evidence type="ECO:0000256" key="4">
    <source>
        <dbReference type="ARBA" id="ARBA00023002"/>
    </source>
</evidence>
<evidence type="ECO:0000256" key="3">
    <source>
        <dbReference type="ARBA" id="ARBA00022827"/>
    </source>
</evidence>
<keyword evidence="3" id="KW-0274">FAD</keyword>
<reference evidence="6 7" key="1">
    <citation type="journal article" date="2020" name="ISME J.">
        <title>Uncovering the hidden diversity of litter-decomposition mechanisms in mushroom-forming fungi.</title>
        <authorList>
            <person name="Floudas D."/>
            <person name="Bentzer J."/>
            <person name="Ahren D."/>
            <person name="Johansson T."/>
            <person name="Persson P."/>
            <person name="Tunlid A."/>
        </authorList>
    </citation>
    <scope>NUCLEOTIDE SEQUENCE [LARGE SCALE GENOMIC DNA]</scope>
    <source>
        <strain evidence="6 7">CBS 406.79</strain>
    </source>
</reference>
<proteinExistence type="inferred from homology"/>
<dbReference type="Gene3D" id="3.50.50.100">
    <property type="match status" value="1"/>
</dbReference>
<evidence type="ECO:0000256" key="2">
    <source>
        <dbReference type="ARBA" id="ARBA00022630"/>
    </source>
</evidence>
<comment type="caution">
    <text evidence="6">The sequence shown here is derived from an EMBL/GenBank/DDBJ whole genome shotgun (WGS) entry which is preliminary data.</text>
</comment>
<keyword evidence="2" id="KW-0285">Flavoprotein</keyword>
<evidence type="ECO:0000256" key="1">
    <source>
        <dbReference type="ARBA" id="ARBA00006442"/>
    </source>
</evidence>